<evidence type="ECO:0000256" key="6">
    <source>
        <dbReference type="SAM" id="Phobius"/>
    </source>
</evidence>
<dbReference type="EMBL" id="MN867945">
    <property type="protein sequence ID" value="QOI16597.1"/>
    <property type="molecule type" value="mRNA"/>
</dbReference>
<name>A0A7L8Y7M0_HALPA</name>
<dbReference type="InterPro" id="IPR036259">
    <property type="entry name" value="MFS_trans_sf"/>
</dbReference>
<evidence type="ECO:0000256" key="4">
    <source>
        <dbReference type="ARBA" id="ARBA00023136"/>
    </source>
</evidence>
<dbReference type="GO" id="GO:0016020">
    <property type="term" value="C:membrane"/>
    <property type="evidence" value="ECO:0007669"/>
    <property type="project" value="UniProtKB-SubCell"/>
</dbReference>
<feature type="transmembrane region" description="Helical" evidence="6">
    <location>
        <begin position="227"/>
        <end position="251"/>
    </location>
</feature>
<proteinExistence type="evidence at transcript level"/>
<feature type="transmembrane region" description="Helical" evidence="6">
    <location>
        <begin position="132"/>
        <end position="155"/>
    </location>
</feature>
<dbReference type="PANTHER" id="PTHR23507">
    <property type="entry name" value="ZGC:174356"/>
    <property type="match status" value="1"/>
</dbReference>
<dbReference type="PANTHER" id="PTHR23507:SF1">
    <property type="entry name" value="FI18259P1-RELATED"/>
    <property type="match status" value="1"/>
</dbReference>
<feature type="transmembrane region" description="Helical" evidence="6">
    <location>
        <begin position="391"/>
        <end position="410"/>
    </location>
</feature>
<feature type="transmembrane region" description="Helical" evidence="6">
    <location>
        <begin position="193"/>
        <end position="215"/>
    </location>
</feature>
<keyword evidence="2 6" id="KW-0812">Transmembrane</keyword>
<dbReference type="AlphaFoldDB" id="A0A7L8Y7M0"/>
<dbReference type="Gene3D" id="1.20.1250.20">
    <property type="entry name" value="MFS general substrate transporter like domains"/>
    <property type="match status" value="2"/>
</dbReference>
<protein>
    <submittedName>
        <fullName evidence="7">Proton-coupled folate transporter-like</fullName>
    </submittedName>
</protein>
<reference evidence="7" key="1">
    <citation type="submission" date="2019-12" db="EMBL/GenBank/DDBJ databases">
        <authorList>
            <person name="Adameyko K."/>
            <person name="Finoshin A."/>
            <person name="Kravchuk O."/>
            <person name="Gusev O."/>
            <person name="Shagimardanova E."/>
            <person name="Lyupina Y."/>
        </authorList>
    </citation>
    <scope>NUCLEOTIDE SEQUENCE</scope>
</reference>
<feature type="transmembrane region" description="Helical" evidence="6">
    <location>
        <begin position="53"/>
        <end position="74"/>
    </location>
</feature>
<dbReference type="GO" id="GO:0022857">
    <property type="term" value="F:transmembrane transporter activity"/>
    <property type="evidence" value="ECO:0007669"/>
    <property type="project" value="InterPro"/>
</dbReference>
<feature type="transmembrane region" description="Helical" evidence="6">
    <location>
        <begin position="485"/>
        <end position="508"/>
    </location>
</feature>
<dbReference type="InterPro" id="IPR011701">
    <property type="entry name" value="MFS"/>
</dbReference>
<evidence type="ECO:0000256" key="3">
    <source>
        <dbReference type="ARBA" id="ARBA00022989"/>
    </source>
</evidence>
<accession>A0A7L8Y7M0</accession>
<comment type="subcellular location">
    <subcellularLocation>
        <location evidence="1">Membrane</location>
        <topology evidence="1">Multi-pass membrane protein</topology>
    </subcellularLocation>
</comment>
<sequence>MASRYSSVYNSGNPHEANSNYWRTASFSSTYTKSSLPRERCPYKALQCLTSFYNAKIITVEPVIFLFMFAYYFYKVVFELYVFNRLGQETIQEHNEYNITTFNHCLTTQDINNFTWTNSSSTPPGNTVETRLAHLTLIVGVTARLPSAVTTLIFGPISDRFGRKPTLIISLVGMLLNSIVAIVIVLYTENIYFFILGAGLRGMCGGIAGIFTACYSYIADVSSKKWLIVRLGLLEAMTFAAGTLSLVTAGVWTQLNNCSFGPLVWVTLGCMVVAIPYTLFLLPESQDKEDIKEEKRPKPQAGPKALLRGLQIFFGRGYPRCKLWLLLLVMIVTILNTTGTMAIITLFLLHDPIEWTPIHIGGYLATSEMMHGLALVVVLPFLVCMGIKDSLIAIIGLILSIGANVSLGFADKTWQIYTIGAILSVDALILPGVKAMMTKTVQPVDHGALFSFVSAAQVLASVLGFAVFVPVYTTSLAIDWYHASGLSFLIMAALYGCMLPIMMVVWCLQRREESAPPPSPQSPPHMITSPSITSPPRLTGEHEKLFTHVQSELGQDILERRSLFGSFGASTELERSCQSSRSGSFRSYY</sequence>
<evidence type="ECO:0000256" key="1">
    <source>
        <dbReference type="ARBA" id="ARBA00004141"/>
    </source>
</evidence>
<dbReference type="Pfam" id="PF07690">
    <property type="entry name" value="MFS_1"/>
    <property type="match status" value="1"/>
</dbReference>
<evidence type="ECO:0000256" key="2">
    <source>
        <dbReference type="ARBA" id="ARBA00022692"/>
    </source>
</evidence>
<feature type="region of interest" description="Disordered" evidence="5">
    <location>
        <begin position="514"/>
        <end position="534"/>
    </location>
</feature>
<feature type="transmembrane region" description="Helical" evidence="6">
    <location>
        <begin position="449"/>
        <end position="473"/>
    </location>
</feature>
<keyword evidence="3 6" id="KW-1133">Transmembrane helix</keyword>
<feature type="transmembrane region" description="Helical" evidence="6">
    <location>
        <begin position="167"/>
        <end position="187"/>
    </location>
</feature>
<feature type="transmembrane region" description="Helical" evidence="6">
    <location>
        <begin position="323"/>
        <end position="348"/>
    </location>
</feature>
<feature type="transmembrane region" description="Helical" evidence="6">
    <location>
        <begin position="360"/>
        <end position="384"/>
    </location>
</feature>
<keyword evidence="4 6" id="KW-0472">Membrane</keyword>
<evidence type="ECO:0000313" key="7">
    <source>
        <dbReference type="EMBL" id="QOI16597.1"/>
    </source>
</evidence>
<organism evidence="7">
    <name type="scientific">Halichondria panicea</name>
    <name type="common">Breadcrumb sponge</name>
    <dbReference type="NCBI Taxonomy" id="6063"/>
    <lineage>
        <taxon>Eukaryota</taxon>
        <taxon>Metazoa</taxon>
        <taxon>Porifera</taxon>
        <taxon>Demospongiae</taxon>
        <taxon>Heteroscleromorpha</taxon>
        <taxon>Suberitida</taxon>
        <taxon>Halichondriidae</taxon>
        <taxon>Halichondria</taxon>
        <taxon>Halichondria (Halichondria)</taxon>
    </lineage>
</organism>
<evidence type="ECO:0000256" key="5">
    <source>
        <dbReference type="SAM" id="MobiDB-lite"/>
    </source>
</evidence>
<feature type="transmembrane region" description="Helical" evidence="6">
    <location>
        <begin position="263"/>
        <end position="282"/>
    </location>
</feature>
<dbReference type="SUPFAM" id="SSF103473">
    <property type="entry name" value="MFS general substrate transporter"/>
    <property type="match status" value="1"/>
</dbReference>
<feature type="transmembrane region" description="Helical" evidence="6">
    <location>
        <begin position="416"/>
        <end position="437"/>
    </location>
</feature>